<proteinExistence type="predicted"/>
<keyword evidence="2" id="KW-1185">Reference proteome</keyword>
<comment type="caution">
    <text evidence="1">The sequence shown here is derived from an EMBL/GenBank/DDBJ whole genome shotgun (WGS) entry which is preliminary data.</text>
</comment>
<reference evidence="1" key="1">
    <citation type="submission" date="2019-04" db="EMBL/GenBank/DDBJ databases">
        <title>Microbes associate with the intestines of laboratory mice.</title>
        <authorList>
            <person name="Navarre W."/>
            <person name="Wong E."/>
            <person name="Huang K."/>
            <person name="Tropini C."/>
            <person name="Ng K."/>
            <person name="Yu B."/>
        </authorList>
    </citation>
    <scope>NUCLEOTIDE SEQUENCE</scope>
    <source>
        <strain evidence="1">NM04_E33</strain>
    </source>
</reference>
<organism evidence="1 2">
    <name type="scientific">Lepagella muris</name>
    <dbReference type="NCBI Taxonomy" id="3032870"/>
    <lineage>
        <taxon>Bacteria</taxon>
        <taxon>Pseudomonadati</taxon>
        <taxon>Bacteroidota</taxon>
        <taxon>Bacteroidia</taxon>
        <taxon>Bacteroidales</taxon>
        <taxon>Muribaculaceae</taxon>
        <taxon>Lepagella</taxon>
    </lineage>
</organism>
<dbReference type="Proteomes" id="UP000306319">
    <property type="component" value="Unassembled WGS sequence"/>
</dbReference>
<protein>
    <submittedName>
        <fullName evidence="1">Uncharacterized protein</fullName>
    </submittedName>
</protein>
<gene>
    <name evidence="1" type="ORF">E5331_04125</name>
</gene>
<evidence type="ECO:0000313" key="1">
    <source>
        <dbReference type="EMBL" id="TGY79982.1"/>
    </source>
</evidence>
<evidence type="ECO:0000313" key="2">
    <source>
        <dbReference type="Proteomes" id="UP000306319"/>
    </source>
</evidence>
<dbReference type="EMBL" id="SRYB01000004">
    <property type="protein sequence ID" value="TGY79982.1"/>
    <property type="molecule type" value="Genomic_DNA"/>
</dbReference>
<accession>A0AC61RLK0</accession>
<sequence>MRKVELDLCPNISGAWELKKFTVTQQGARLHNFREILNGSNRVINAGEYWGLFRNGKIIMSNTPAEINDHWRFIQKAQGKVLIGGLGLGMVLKCLLEKPTITKVTIIELSPDVIKLVASAYTDDPRVNIINASVFDYVPQERYDCAWFDIWDDISGDEYPEMKRLHRKYGRYVGWSDSWLRNQSRKLHYEN</sequence>
<name>A0AC61RLK0_9BACT</name>